<keyword evidence="6" id="KW-0648">Protein biosynthesis</keyword>
<dbReference type="GO" id="GO:0005829">
    <property type="term" value="C:cytosol"/>
    <property type="evidence" value="ECO:0007669"/>
    <property type="project" value="TreeGrafter"/>
</dbReference>
<dbReference type="InterPro" id="IPR050062">
    <property type="entry name" value="Pro-tRNA_synthetase"/>
</dbReference>
<dbReference type="Gene3D" id="3.40.50.800">
    <property type="entry name" value="Anticodon-binding domain"/>
    <property type="match status" value="1"/>
</dbReference>
<comment type="catalytic activity">
    <reaction evidence="9">
        <text>tRNA(Pro) + L-proline + ATP = L-prolyl-tRNA(Pro) + AMP + diphosphate</text>
        <dbReference type="Rhea" id="RHEA:14305"/>
        <dbReference type="Rhea" id="RHEA-COMP:9700"/>
        <dbReference type="Rhea" id="RHEA-COMP:9702"/>
        <dbReference type="ChEBI" id="CHEBI:30616"/>
        <dbReference type="ChEBI" id="CHEBI:33019"/>
        <dbReference type="ChEBI" id="CHEBI:60039"/>
        <dbReference type="ChEBI" id="CHEBI:78442"/>
        <dbReference type="ChEBI" id="CHEBI:78532"/>
        <dbReference type="ChEBI" id="CHEBI:456215"/>
        <dbReference type="EC" id="6.1.1.15"/>
    </reaction>
</comment>
<dbReference type="CDD" id="cd00861">
    <property type="entry name" value="ProRS_anticodon_short"/>
    <property type="match status" value="1"/>
</dbReference>
<keyword evidence="4" id="KW-0547">Nucleotide-binding</keyword>
<dbReference type="InterPro" id="IPR004154">
    <property type="entry name" value="Anticodon-bd"/>
</dbReference>
<dbReference type="Proteomes" id="UP000228812">
    <property type="component" value="Unassembled WGS sequence"/>
</dbReference>
<dbReference type="Gene3D" id="3.30.930.10">
    <property type="entry name" value="Bira Bifunctional Protein, Domain 2"/>
    <property type="match status" value="1"/>
</dbReference>
<protein>
    <recommendedName>
        <fullName evidence="2">Proline--tRNA ligase</fullName>
        <ecNumber evidence="1">6.1.1.15</ecNumber>
    </recommendedName>
    <alternativeName>
        <fullName evidence="8">Prolyl-tRNA synthetase</fullName>
    </alternativeName>
</protein>
<evidence type="ECO:0000256" key="7">
    <source>
        <dbReference type="ARBA" id="ARBA00023146"/>
    </source>
</evidence>
<dbReference type="EC" id="6.1.1.15" evidence="1"/>
<gene>
    <name evidence="11" type="ORF">COX26_00285</name>
</gene>
<evidence type="ECO:0000256" key="9">
    <source>
        <dbReference type="ARBA" id="ARBA00047671"/>
    </source>
</evidence>
<evidence type="ECO:0000256" key="3">
    <source>
        <dbReference type="ARBA" id="ARBA00022598"/>
    </source>
</evidence>
<dbReference type="PROSITE" id="PS50862">
    <property type="entry name" value="AA_TRNA_LIGASE_II"/>
    <property type="match status" value="1"/>
</dbReference>
<evidence type="ECO:0000256" key="4">
    <source>
        <dbReference type="ARBA" id="ARBA00022741"/>
    </source>
</evidence>
<dbReference type="GO" id="GO:0004827">
    <property type="term" value="F:proline-tRNA ligase activity"/>
    <property type="evidence" value="ECO:0007669"/>
    <property type="project" value="UniProtKB-EC"/>
</dbReference>
<sequence>MRQSKLFLKTQREAPRDETAANAQLLIRANFIHKLMAGVYSFLPLGFKVKEKIIRIIREEMDKLGAEMIMPALHPKSVWEPTGRWKALSKVMYQFKDQTGREMGLGPTHEEVIAEIAKHVITSYQDLPIAVYQIQTKFRSEERPKSGLLRGREFTMKDLYSFHADDVSLEEFYDRVKESYQTVFKRCHLKSYVTEASGGDFSKYSHEFMVESPAGEDEILLCRLCGWAQNKEIAEGKAGGRCPKCGKGVLEKVSSIEVGNIFKLGTRFSEPVGLVFKDSRGATHQVIMASYGIGVERLIGTIVEEHHDERGIIWPESVAPARVHLLLIGEAAPALIKFTDRVYDDLVKAGVEVLYDDREGVSPGEKFADADLIGLPWRAVVSTKTVAADKVELKRRAETETTLVKPKEINAVIK</sequence>
<dbReference type="InterPro" id="IPR044140">
    <property type="entry name" value="ProRS_anticodon_short"/>
</dbReference>
<evidence type="ECO:0000256" key="2">
    <source>
        <dbReference type="ARBA" id="ARBA00019110"/>
    </source>
</evidence>
<accession>A0A2G9ZAD0</accession>
<dbReference type="InterPro" id="IPR002316">
    <property type="entry name" value="Pro-tRNA-ligase_IIa"/>
</dbReference>
<feature type="domain" description="Aminoacyl-transfer RNA synthetases class-II family profile" evidence="10">
    <location>
        <begin position="38"/>
        <end position="315"/>
    </location>
</feature>
<proteinExistence type="predicted"/>
<dbReference type="EMBL" id="PCRZ01000007">
    <property type="protein sequence ID" value="PIP30132.1"/>
    <property type="molecule type" value="Genomic_DNA"/>
</dbReference>
<keyword evidence="7" id="KW-0030">Aminoacyl-tRNA synthetase</keyword>
<name>A0A2G9ZAD0_9BACT</name>
<dbReference type="SUPFAM" id="SSF55681">
    <property type="entry name" value="Class II aaRS and biotin synthetases"/>
    <property type="match status" value="1"/>
</dbReference>
<dbReference type="InterPro" id="IPR036621">
    <property type="entry name" value="Anticodon-bd_dom_sf"/>
</dbReference>
<dbReference type="Pfam" id="PF03129">
    <property type="entry name" value="HGTP_anticodon"/>
    <property type="match status" value="1"/>
</dbReference>
<evidence type="ECO:0000256" key="5">
    <source>
        <dbReference type="ARBA" id="ARBA00022840"/>
    </source>
</evidence>
<dbReference type="InterPro" id="IPR002314">
    <property type="entry name" value="aa-tRNA-synt_IIb"/>
</dbReference>
<reference evidence="11 12" key="1">
    <citation type="submission" date="2017-09" db="EMBL/GenBank/DDBJ databases">
        <title>Depth-based differentiation of microbial function through sediment-hosted aquifers and enrichment of novel symbionts in the deep terrestrial subsurface.</title>
        <authorList>
            <person name="Probst A.J."/>
            <person name="Ladd B."/>
            <person name="Jarett J.K."/>
            <person name="Geller-Mcgrath D.E."/>
            <person name="Sieber C.M."/>
            <person name="Emerson J.B."/>
            <person name="Anantharaman K."/>
            <person name="Thomas B.C."/>
            <person name="Malmstrom R."/>
            <person name="Stieglmeier M."/>
            <person name="Klingl A."/>
            <person name="Woyke T."/>
            <person name="Ryan C.M."/>
            <person name="Banfield J.F."/>
        </authorList>
    </citation>
    <scope>NUCLEOTIDE SEQUENCE [LARGE SCALE GENOMIC DNA]</scope>
    <source>
        <strain evidence="11">CG23_combo_of_CG06-09_8_20_14_all_54_14</strain>
    </source>
</reference>
<dbReference type="Pfam" id="PF00587">
    <property type="entry name" value="tRNA-synt_2b"/>
    <property type="match status" value="1"/>
</dbReference>
<evidence type="ECO:0000256" key="6">
    <source>
        <dbReference type="ARBA" id="ARBA00022917"/>
    </source>
</evidence>
<organism evidence="11 12">
    <name type="scientific">Candidatus Jorgensenbacteria bacterium CG23_combo_of_CG06-09_8_20_14_all_54_14</name>
    <dbReference type="NCBI Taxonomy" id="1974595"/>
    <lineage>
        <taxon>Bacteria</taxon>
        <taxon>Candidatus Joergenseniibacteriota</taxon>
    </lineage>
</organism>
<dbReference type="PANTHER" id="PTHR42753">
    <property type="entry name" value="MITOCHONDRIAL RIBOSOME PROTEIN L39/PROLYL-TRNA LIGASE FAMILY MEMBER"/>
    <property type="match status" value="1"/>
</dbReference>
<dbReference type="GO" id="GO:0006433">
    <property type="term" value="P:prolyl-tRNA aminoacylation"/>
    <property type="evidence" value="ECO:0007669"/>
    <property type="project" value="InterPro"/>
</dbReference>
<dbReference type="InterPro" id="IPR006195">
    <property type="entry name" value="aa-tRNA-synth_II"/>
</dbReference>
<evidence type="ECO:0000313" key="11">
    <source>
        <dbReference type="EMBL" id="PIP30132.1"/>
    </source>
</evidence>
<evidence type="ECO:0000256" key="1">
    <source>
        <dbReference type="ARBA" id="ARBA00012831"/>
    </source>
</evidence>
<dbReference type="SUPFAM" id="SSF52954">
    <property type="entry name" value="Class II aaRS ABD-related"/>
    <property type="match status" value="1"/>
</dbReference>
<evidence type="ECO:0000256" key="8">
    <source>
        <dbReference type="ARBA" id="ARBA00029731"/>
    </source>
</evidence>
<keyword evidence="5" id="KW-0067">ATP-binding</keyword>
<evidence type="ECO:0000313" key="12">
    <source>
        <dbReference type="Proteomes" id="UP000228812"/>
    </source>
</evidence>
<dbReference type="AlphaFoldDB" id="A0A2G9ZAD0"/>
<dbReference type="GO" id="GO:0005524">
    <property type="term" value="F:ATP binding"/>
    <property type="evidence" value="ECO:0007669"/>
    <property type="project" value="UniProtKB-KW"/>
</dbReference>
<comment type="caution">
    <text evidence="11">The sequence shown here is derived from an EMBL/GenBank/DDBJ whole genome shotgun (WGS) entry which is preliminary data.</text>
</comment>
<dbReference type="PRINTS" id="PR01046">
    <property type="entry name" value="TRNASYNTHPRO"/>
</dbReference>
<dbReference type="PANTHER" id="PTHR42753:SF2">
    <property type="entry name" value="PROLINE--TRNA LIGASE"/>
    <property type="match status" value="1"/>
</dbReference>
<dbReference type="InterPro" id="IPR045864">
    <property type="entry name" value="aa-tRNA-synth_II/BPL/LPL"/>
</dbReference>
<evidence type="ECO:0000259" key="10">
    <source>
        <dbReference type="PROSITE" id="PS50862"/>
    </source>
</evidence>
<keyword evidence="3" id="KW-0436">Ligase</keyword>